<comment type="caution">
    <text evidence="3">The sequence shown here is derived from an EMBL/GenBank/DDBJ whole genome shotgun (WGS) entry which is preliminary data.</text>
</comment>
<organism evidence="3 4">
    <name type="scientific">Hibiscus sabdariffa</name>
    <name type="common">roselle</name>
    <dbReference type="NCBI Taxonomy" id="183260"/>
    <lineage>
        <taxon>Eukaryota</taxon>
        <taxon>Viridiplantae</taxon>
        <taxon>Streptophyta</taxon>
        <taxon>Embryophyta</taxon>
        <taxon>Tracheophyta</taxon>
        <taxon>Spermatophyta</taxon>
        <taxon>Magnoliopsida</taxon>
        <taxon>eudicotyledons</taxon>
        <taxon>Gunneridae</taxon>
        <taxon>Pentapetalae</taxon>
        <taxon>rosids</taxon>
        <taxon>malvids</taxon>
        <taxon>Malvales</taxon>
        <taxon>Malvaceae</taxon>
        <taxon>Malvoideae</taxon>
        <taxon>Hibiscus</taxon>
    </lineage>
</organism>
<protein>
    <recommendedName>
        <fullName evidence="2">DUF4283 domain-containing protein</fullName>
    </recommendedName>
</protein>
<feature type="compositionally biased region" description="Polar residues" evidence="1">
    <location>
        <begin position="237"/>
        <end position="254"/>
    </location>
</feature>
<dbReference type="EMBL" id="JBBPBN010000010">
    <property type="protein sequence ID" value="KAK9030159.1"/>
    <property type="molecule type" value="Genomic_DNA"/>
</dbReference>
<dbReference type="PANTHER" id="PTHR31286">
    <property type="entry name" value="GLYCINE-RICH CELL WALL STRUCTURAL PROTEIN 1.8-LIKE"/>
    <property type="match status" value="1"/>
</dbReference>
<feature type="region of interest" description="Disordered" evidence="1">
    <location>
        <begin position="324"/>
        <end position="355"/>
    </location>
</feature>
<dbReference type="Proteomes" id="UP001396334">
    <property type="component" value="Unassembled WGS sequence"/>
</dbReference>
<keyword evidence="4" id="KW-1185">Reference proteome</keyword>
<feature type="compositionally biased region" description="Polar residues" evidence="1">
    <location>
        <begin position="284"/>
        <end position="311"/>
    </location>
</feature>
<feature type="region of interest" description="Disordered" evidence="1">
    <location>
        <begin position="1"/>
        <end position="56"/>
    </location>
</feature>
<evidence type="ECO:0000256" key="1">
    <source>
        <dbReference type="SAM" id="MobiDB-lite"/>
    </source>
</evidence>
<proteinExistence type="predicted"/>
<name>A0ABR2SYV8_9ROSI</name>
<evidence type="ECO:0000313" key="4">
    <source>
        <dbReference type="Proteomes" id="UP001396334"/>
    </source>
</evidence>
<accession>A0ABR2SYV8</accession>
<dbReference type="Pfam" id="PF14111">
    <property type="entry name" value="DUF4283"/>
    <property type="match status" value="1"/>
</dbReference>
<dbReference type="PANTHER" id="PTHR31286:SF173">
    <property type="entry name" value="DUF4283 DOMAIN-CONTAINING PROTEIN"/>
    <property type="match status" value="1"/>
</dbReference>
<feature type="compositionally biased region" description="Polar residues" evidence="1">
    <location>
        <begin position="41"/>
        <end position="53"/>
    </location>
</feature>
<reference evidence="3 4" key="1">
    <citation type="journal article" date="2024" name="G3 (Bethesda)">
        <title>Genome assembly of Hibiscus sabdariffa L. provides insights into metabolisms of medicinal natural products.</title>
        <authorList>
            <person name="Kim T."/>
        </authorList>
    </citation>
    <scope>NUCLEOTIDE SEQUENCE [LARGE SCALE GENOMIC DNA]</scope>
    <source>
        <strain evidence="3">TK-2024</strain>
        <tissue evidence="3">Old leaves</tissue>
    </source>
</reference>
<evidence type="ECO:0000313" key="3">
    <source>
        <dbReference type="EMBL" id="KAK9030159.1"/>
    </source>
</evidence>
<dbReference type="InterPro" id="IPR025558">
    <property type="entry name" value="DUF4283"/>
</dbReference>
<feature type="domain" description="DUF4283" evidence="2">
    <location>
        <begin position="110"/>
        <end position="191"/>
    </location>
</feature>
<evidence type="ECO:0000259" key="2">
    <source>
        <dbReference type="Pfam" id="PF14111"/>
    </source>
</evidence>
<feature type="region of interest" description="Disordered" evidence="1">
    <location>
        <begin position="234"/>
        <end position="311"/>
    </location>
</feature>
<sequence length="373" mass="42421">MFSEFSVCSDGTRNQNKKRRQDEDPPDNENCSPFAPATEAFTVNTNNDSSSAPSFKDMLMGNQRYAQPDDDEPFEDDDIELIEGNVIRGMEDGMIKIDFSNRVHELAVKSLERTIVIKMLGRRINYTTFRNKLYEIWKPSQTFKLMDIENYYFLVTFGAHKDYLHVLVGGPWMIFGHYIAVEPWSEGFTTSQPYPSKIIAWIQEPVTPQVPAIDNPNNPLFGPWMVVEKRQCRQPKKSTINQSNPTGVTFTESRFNPIFTENPENPTHLPHENTTQFLMPAKQGDSSTQQTRTTQKPKGKSTASSKYSSAVNVRKPLQVTLSEFPMTFRSNRSRRTSNSKAQISAGEGSKLDINKHSTVMVSENFDSNTGYKP</sequence>
<gene>
    <name evidence="3" type="ORF">V6N11_031590</name>
</gene>
<dbReference type="InterPro" id="IPR040256">
    <property type="entry name" value="At4g02000-like"/>
</dbReference>